<evidence type="ECO:0000256" key="2">
    <source>
        <dbReference type="SAM" id="Phobius"/>
    </source>
</evidence>
<feature type="region of interest" description="Disordered" evidence="1">
    <location>
        <begin position="41"/>
        <end position="83"/>
    </location>
</feature>
<name>A0ABW1LY85_9ACTN</name>
<evidence type="ECO:0000313" key="4">
    <source>
        <dbReference type="Proteomes" id="UP001596242"/>
    </source>
</evidence>
<dbReference type="EMBL" id="JBHSPT010000031">
    <property type="protein sequence ID" value="MFC6056328.1"/>
    <property type="molecule type" value="Genomic_DNA"/>
</dbReference>
<gene>
    <name evidence="3" type="ORF">ACFP50_12875</name>
</gene>
<organism evidence="3 4">
    <name type="scientific">Streptomyces pratens</name>
    <dbReference type="NCBI Taxonomy" id="887456"/>
    <lineage>
        <taxon>Bacteria</taxon>
        <taxon>Bacillati</taxon>
        <taxon>Actinomycetota</taxon>
        <taxon>Actinomycetes</taxon>
        <taxon>Kitasatosporales</taxon>
        <taxon>Streptomycetaceae</taxon>
        <taxon>Streptomyces</taxon>
    </lineage>
</organism>
<dbReference type="RefSeq" id="WP_386396321.1">
    <property type="nucleotide sequence ID" value="NZ_JBHSPT010000031.1"/>
</dbReference>
<feature type="compositionally biased region" description="Basic and acidic residues" evidence="1">
    <location>
        <begin position="41"/>
        <end position="50"/>
    </location>
</feature>
<keyword evidence="2" id="KW-0812">Transmembrane</keyword>
<proteinExistence type="predicted"/>
<sequence>METTYREALIGMLTVLGLLVLMVLPAAIGIAQERRIDRQLKRAGTDRAAAEGRQAPAGPPRPERIPGSCPARSATPHRTARAA</sequence>
<keyword evidence="2" id="KW-1133">Transmembrane helix</keyword>
<dbReference type="Proteomes" id="UP001596242">
    <property type="component" value="Unassembled WGS sequence"/>
</dbReference>
<evidence type="ECO:0008006" key="5">
    <source>
        <dbReference type="Google" id="ProtNLM"/>
    </source>
</evidence>
<evidence type="ECO:0000313" key="3">
    <source>
        <dbReference type="EMBL" id="MFC6056328.1"/>
    </source>
</evidence>
<keyword evidence="2" id="KW-0472">Membrane</keyword>
<reference evidence="4" key="1">
    <citation type="journal article" date="2019" name="Int. J. Syst. Evol. Microbiol.">
        <title>The Global Catalogue of Microorganisms (GCM) 10K type strain sequencing project: providing services to taxonomists for standard genome sequencing and annotation.</title>
        <authorList>
            <consortium name="The Broad Institute Genomics Platform"/>
            <consortium name="The Broad Institute Genome Sequencing Center for Infectious Disease"/>
            <person name="Wu L."/>
            <person name="Ma J."/>
        </authorList>
    </citation>
    <scope>NUCLEOTIDE SEQUENCE [LARGE SCALE GENOMIC DNA]</scope>
    <source>
        <strain evidence="4">JCM 12763</strain>
    </source>
</reference>
<protein>
    <recommendedName>
        <fullName evidence="5">Type II secretion system protein</fullName>
    </recommendedName>
</protein>
<keyword evidence="4" id="KW-1185">Reference proteome</keyword>
<comment type="caution">
    <text evidence="3">The sequence shown here is derived from an EMBL/GenBank/DDBJ whole genome shotgun (WGS) entry which is preliminary data.</text>
</comment>
<evidence type="ECO:0000256" key="1">
    <source>
        <dbReference type="SAM" id="MobiDB-lite"/>
    </source>
</evidence>
<feature type="transmembrane region" description="Helical" evidence="2">
    <location>
        <begin position="12"/>
        <end position="31"/>
    </location>
</feature>
<accession>A0ABW1LY85</accession>